<dbReference type="Pfam" id="PF14368">
    <property type="entry name" value="LTP_2"/>
    <property type="match status" value="1"/>
</dbReference>
<keyword evidence="2" id="KW-0805">Transcription regulation</keyword>
<dbReference type="Proteomes" id="UP001346149">
    <property type="component" value="Unassembled WGS sequence"/>
</dbReference>
<name>A0AAN7LVP8_TRANT</name>
<evidence type="ECO:0000256" key="2">
    <source>
        <dbReference type="ARBA" id="ARBA00023015"/>
    </source>
</evidence>
<dbReference type="AlphaFoldDB" id="A0AAN7LVP8"/>
<comment type="subcellular location">
    <subcellularLocation>
        <location evidence="1">Nucleus</location>
    </subcellularLocation>
</comment>
<organism evidence="7 8">
    <name type="scientific">Trapa natans</name>
    <name type="common">Water chestnut</name>
    <dbReference type="NCBI Taxonomy" id="22666"/>
    <lineage>
        <taxon>Eukaryota</taxon>
        <taxon>Viridiplantae</taxon>
        <taxon>Streptophyta</taxon>
        <taxon>Embryophyta</taxon>
        <taxon>Tracheophyta</taxon>
        <taxon>Spermatophyta</taxon>
        <taxon>Magnoliopsida</taxon>
        <taxon>eudicotyledons</taxon>
        <taxon>Gunneridae</taxon>
        <taxon>Pentapetalae</taxon>
        <taxon>rosids</taxon>
        <taxon>malvids</taxon>
        <taxon>Myrtales</taxon>
        <taxon>Lythraceae</taxon>
        <taxon>Trapa</taxon>
    </lineage>
</organism>
<feature type="region of interest" description="Disordered" evidence="5">
    <location>
        <begin position="337"/>
        <end position="389"/>
    </location>
</feature>
<keyword evidence="8" id="KW-1185">Reference proteome</keyword>
<feature type="compositionally biased region" description="Low complexity" evidence="5">
    <location>
        <begin position="376"/>
        <end position="389"/>
    </location>
</feature>
<evidence type="ECO:0000256" key="1">
    <source>
        <dbReference type="ARBA" id="ARBA00004123"/>
    </source>
</evidence>
<feature type="region of interest" description="Disordered" evidence="5">
    <location>
        <begin position="1"/>
        <end position="21"/>
    </location>
</feature>
<dbReference type="PANTHER" id="PTHR46266">
    <property type="entry name" value="TRANSCRIPTION FACTOR TT8"/>
    <property type="match status" value="1"/>
</dbReference>
<evidence type="ECO:0000259" key="6">
    <source>
        <dbReference type="Pfam" id="PF14368"/>
    </source>
</evidence>
<dbReference type="SUPFAM" id="SSF47459">
    <property type="entry name" value="HLH, helix-loop-helix DNA-binding domain"/>
    <property type="match status" value="1"/>
</dbReference>
<keyword evidence="4" id="KW-0539">Nucleus</keyword>
<accession>A0AAN7LVP8</accession>
<evidence type="ECO:0000313" key="7">
    <source>
        <dbReference type="EMBL" id="KAK4792014.1"/>
    </source>
</evidence>
<dbReference type="InterPro" id="IPR016140">
    <property type="entry name" value="Bifunc_inhib/LTP/seed_store"/>
</dbReference>
<protein>
    <recommendedName>
        <fullName evidence="6">Bifunctional inhibitor/plant lipid transfer protein/seed storage helical domain-containing protein</fullName>
    </recommendedName>
</protein>
<feature type="region of interest" description="Disordered" evidence="5">
    <location>
        <begin position="151"/>
        <end position="195"/>
    </location>
</feature>
<evidence type="ECO:0000313" key="8">
    <source>
        <dbReference type="Proteomes" id="UP001346149"/>
    </source>
</evidence>
<gene>
    <name evidence="7" type="ORF">SAY86_022449</name>
</gene>
<dbReference type="GO" id="GO:0046983">
    <property type="term" value="F:protein dimerization activity"/>
    <property type="evidence" value="ECO:0007669"/>
    <property type="project" value="InterPro"/>
</dbReference>
<sequence>MERRIAAAGVDEGTEAAEDGERPERIRTFYVGVVISSNESELSIGLITTPTTCRPGRSQLLLKYILFTVPYLHNKFRDESSPKSGDGESAAIRFQRRGLPQDELSANHVLAEWRRGGEAERAMDKASILGHTIRYVKQLLKKIQDLEAKNQQTEADQKSNSGVTAAARPSPDTSDKRKTRLVEGTGGVKSKAVESSLPRPLETSVQMELQGLEAELSRPIFLAMIVLAGAYSTAQAQISTPCTASMITSFTPCFNFITGSSANGGSPIHDCCESFRSMIRTSIECTCLIITANVPIPLINRNLSISLPRACNTGGIPIQCKASGTQLPPPGPILFAPPPPPPPAVIALPPSTAADSPSLAPSPFSSQASKAEKTSTPHPTSPSSAPASAPELAFSPGFVVPTDMAPADAPDTGTMPRTPGIRPVLNPFNSNSSPCSTYPPPSFLMILIGMIIISL</sequence>
<keyword evidence="3" id="KW-0804">Transcription</keyword>
<evidence type="ECO:0000256" key="3">
    <source>
        <dbReference type="ARBA" id="ARBA00023163"/>
    </source>
</evidence>
<dbReference type="EMBL" id="JAXQNO010000008">
    <property type="protein sequence ID" value="KAK4792014.1"/>
    <property type="molecule type" value="Genomic_DNA"/>
</dbReference>
<comment type="caution">
    <text evidence="7">The sequence shown here is derived from an EMBL/GenBank/DDBJ whole genome shotgun (WGS) entry which is preliminary data.</text>
</comment>
<evidence type="ECO:0000256" key="4">
    <source>
        <dbReference type="ARBA" id="ARBA00023242"/>
    </source>
</evidence>
<reference evidence="7 8" key="1">
    <citation type="journal article" date="2023" name="Hortic Res">
        <title>Pangenome of water caltrop reveals structural variations and asymmetric subgenome divergence after allopolyploidization.</title>
        <authorList>
            <person name="Zhang X."/>
            <person name="Chen Y."/>
            <person name="Wang L."/>
            <person name="Yuan Y."/>
            <person name="Fang M."/>
            <person name="Shi L."/>
            <person name="Lu R."/>
            <person name="Comes H.P."/>
            <person name="Ma Y."/>
            <person name="Chen Y."/>
            <person name="Huang G."/>
            <person name="Zhou Y."/>
            <person name="Zheng Z."/>
            <person name="Qiu Y."/>
        </authorList>
    </citation>
    <scope>NUCLEOTIDE SEQUENCE [LARGE SCALE GENOMIC DNA]</scope>
    <source>
        <strain evidence="7">F231</strain>
    </source>
</reference>
<dbReference type="Gene3D" id="4.10.280.10">
    <property type="entry name" value="Helix-loop-helix DNA-binding domain"/>
    <property type="match status" value="1"/>
</dbReference>
<feature type="compositionally biased region" description="Polar residues" evidence="5">
    <location>
        <begin position="151"/>
        <end position="163"/>
    </location>
</feature>
<dbReference type="Gene3D" id="1.10.110.10">
    <property type="entry name" value="Plant lipid-transfer and hydrophobic proteins"/>
    <property type="match status" value="1"/>
</dbReference>
<dbReference type="GO" id="GO:0005634">
    <property type="term" value="C:nucleus"/>
    <property type="evidence" value="ECO:0007669"/>
    <property type="project" value="UniProtKB-SubCell"/>
</dbReference>
<feature type="domain" description="Bifunctional inhibitor/plant lipid transfer protein/seed storage helical" evidence="6">
    <location>
        <begin position="223"/>
        <end position="319"/>
    </location>
</feature>
<evidence type="ECO:0000256" key="5">
    <source>
        <dbReference type="SAM" id="MobiDB-lite"/>
    </source>
</evidence>
<dbReference type="InterPro" id="IPR036638">
    <property type="entry name" value="HLH_DNA-bd_sf"/>
</dbReference>
<dbReference type="CDD" id="cd00010">
    <property type="entry name" value="AAI_LTSS"/>
    <property type="match status" value="1"/>
</dbReference>
<proteinExistence type="predicted"/>
<dbReference type="InterPro" id="IPR036312">
    <property type="entry name" value="Bifun_inhib/LTP/seed_sf"/>
</dbReference>
<dbReference type="SUPFAM" id="SSF47699">
    <property type="entry name" value="Bifunctional inhibitor/lipid-transfer protein/seed storage 2S albumin"/>
    <property type="match status" value="1"/>
</dbReference>
<dbReference type="PANTHER" id="PTHR46266:SF4">
    <property type="entry name" value="TRANSCRIPTION FACTOR TT8"/>
    <property type="match status" value="1"/>
</dbReference>